<keyword evidence="4" id="KW-1185">Reference proteome</keyword>
<dbReference type="Proteomes" id="UP001434883">
    <property type="component" value="Unassembled WGS sequence"/>
</dbReference>
<evidence type="ECO:0000256" key="2">
    <source>
        <dbReference type="SAM" id="SignalP"/>
    </source>
</evidence>
<organism evidence="3 4">
    <name type="scientific">Xenoophorus captivus</name>
    <dbReference type="NCBI Taxonomy" id="1517983"/>
    <lineage>
        <taxon>Eukaryota</taxon>
        <taxon>Metazoa</taxon>
        <taxon>Chordata</taxon>
        <taxon>Craniata</taxon>
        <taxon>Vertebrata</taxon>
        <taxon>Euteleostomi</taxon>
        <taxon>Actinopterygii</taxon>
        <taxon>Neopterygii</taxon>
        <taxon>Teleostei</taxon>
        <taxon>Neoteleostei</taxon>
        <taxon>Acanthomorphata</taxon>
        <taxon>Ovalentaria</taxon>
        <taxon>Atherinomorphae</taxon>
        <taxon>Cyprinodontiformes</taxon>
        <taxon>Goodeidae</taxon>
        <taxon>Xenoophorus</taxon>
    </lineage>
</organism>
<evidence type="ECO:0000256" key="1">
    <source>
        <dbReference type="SAM" id="MobiDB-lite"/>
    </source>
</evidence>
<protein>
    <submittedName>
        <fullName evidence="3">Uncharacterized protein</fullName>
    </submittedName>
</protein>
<accession>A0ABV0RV40</accession>
<feature type="non-terminal residue" evidence="3">
    <location>
        <position position="1"/>
    </location>
</feature>
<evidence type="ECO:0000313" key="4">
    <source>
        <dbReference type="Proteomes" id="UP001434883"/>
    </source>
</evidence>
<evidence type="ECO:0000313" key="3">
    <source>
        <dbReference type="EMBL" id="MEQ2211453.1"/>
    </source>
</evidence>
<feature type="signal peptide" evidence="2">
    <location>
        <begin position="1"/>
        <end position="17"/>
    </location>
</feature>
<keyword evidence="2" id="KW-0732">Signal</keyword>
<dbReference type="EMBL" id="JAHRIN010058930">
    <property type="protein sequence ID" value="MEQ2211453.1"/>
    <property type="molecule type" value="Genomic_DNA"/>
</dbReference>
<feature type="region of interest" description="Disordered" evidence="1">
    <location>
        <begin position="80"/>
        <end position="106"/>
    </location>
</feature>
<reference evidence="3 4" key="1">
    <citation type="submission" date="2021-06" db="EMBL/GenBank/DDBJ databases">
        <authorList>
            <person name="Palmer J.M."/>
        </authorList>
    </citation>
    <scope>NUCLEOTIDE SEQUENCE [LARGE SCALE GENOMIC DNA]</scope>
    <source>
        <strain evidence="3 4">XC_2019</strain>
        <tissue evidence="3">Muscle</tissue>
    </source>
</reference>
<gene>
    <name evidence="3" type="ORF">XENOCAPTIV_001533</name>
</gene>
<sequence length="202" mass="22061">FACWLLSFFCLIPDICKDFSCGFIQQNRSLDFSVPAAAGKHTDSHSKPEVCIVLLVLQHRSPFSVCICFHAGLNPTLKNAEPGPASSSKRHHLISAGPRVSPRGPVQIGSAESRNLIAETDDEQRQRQRKAAWLRRDGASLWSSEIPSRMTIIEGFRMTFQNICAAVIMAFRGVMWGVLVALTGCPCTALACKLTDLTSGGQ</sequence>
<feature type="chain" id="PRO_5046003149" evidence="2">
    <location>
        <begin position="18"/>
        <end position="202"/>
    </location>
</feature>
<comment type="caution">
    <text evidence="3">The sequence shown here is derived from an EMBL/GenBank/DDBJ whole genome shotgun (WGS) entry which is preliminary data.</text>
</comment>
<name>A0ABV0RV40_9TELE</name>
<proteinExistence type="predicted"/>